<keyword evidence="4" id="KW-1185">Reference proteome</keyword>
<protein>
    <submittedName>
        <fullName evidence="3">Uncharacterized protein</fullName>
    </submittedName>
</protein>
<keyword evidence="1" id="KW-0040">ANK repeat</keyword>
<evidence type="ECO:0000313" key="4">
    <source>
        <dbReference type="Proteomes" id="UP000591131"/>
    </source>
</evidence>
<sequence length="748" mass="83595">MQRSVTKQIEIEEIEPPVITSGGYRDVLAEALRDNRSAADIHNIIQEWYKVSSTMGTSEATVLVDLNAEDAITGRTPLQEAVFRGQRDTVRLLLHYPDVDVDAPTPQGATAAYMTIPDRCDILPLLMSAGSSPVEGWRRGKSPLERAVETESIECLSDLYRVSPFILHPNEAPDEGAEELLNMAWEPETQSSASHKGYTEFKARVMEKASKIATLDKRLPIIRYLHALHFDSFAVGFTWCVLEAVTFFTALFLPLLCLYHLVVWGPLDSRRPLEVSSMLGIGDPLKTQMGSSGALLPESAPPTARLKCRGILSTTEEIDVEACGRFDIDCFSRVISMKNACWLSVFVKVPSMYVSVGGLDDFFSPEETLQERLKIIDRRRLILRIVHYTELVVRWSALLAVVIWMAYVTDRPILAVTLMSVGGLRVGTSLLFTAQAKESHLLAVFGQGAHKVIETRMRALMRTAIEDEPAGGATTGEKIMRWLLKFYCRGYFSPRRSSLLVPLATVLVISIAAVTFTTHGQWLYYGMFPTIYNPAVPPVEVFGRAGSLERYFAVWMEALFIIVTTEMLFGICVYAIVAIAILEGRLDGQRYLMESSHYVGSNPGEGQHFQKRCASAVNQVSIDQWRLLRQPLMYLYSFYIVTLFLGAGIDILLLLKQLPVGLNYIGNVATIFVWWSLPLAIGLLWVAFLAARSNSVSKSMDQLQFTLPCFRAIEWPTAVFSLLLTICTYGLELYLFTLTTVKEDTAPL</sequence>
<feature type="transmembrane region" description="Helical" evidence="2">
    <location>
        <begin position="381"/>
        <end position="407"/>
    </location>
</feature>
<keyword evidence="2" id="KW-1133">Transmembrane helix</keyword>
<feature type="transmembrane region" description="Helical" evidence="2">
    <location>
        <begin position="413"/>
        <end position="432"/>
    </location>
</feature>
<proteinExistence type="predicted"/>
<feature type="transmembrane region" description="Helical" evidence="2">
    <location>
        <begin position="667"/>
        <end position="691"/>
    </location>
</feature>
<reference evidence="3 4" key="1">
    <citation type="submission" date="2020-04" db="EMBL/GenBank/DDBJ databases">
        <title>Perkinsus chesapeaki whole genome sequence.</title>
        <authorList>
            <person name="Bogema D.R."/>
        </authorList>
    </citation>
    <scope>NUCLEOTIDE SEQUENCE [LARGE SCALE GENOMIC DNA]</scope>
    <source>
        <strain evidence="3">ATCC PRA-425</strain>
    </source>
</reference>
<dbReference type="EMBL" id="JAAPAO010000286">
    <property type="protein sequence ID" value="KAF4664490.1"/>
    <property type="molecule type" value="Genomic_DNA"/>
</dbReference>
<feature type="transmembrane region" description="Helical" evidence="2">
    <location>
        <begin position="634"/>
        <end position="655"/>
    </location>
</feature>
<dbReference type="Pfam" id="PF00023">
    <property type="entry name" value="Ank"/>
    <property type="match status" value="1"/>
</dbReference>
<keyword evidence="2" id="KW-0812">Transmembrane</keyword>
<feature type="transmembrane region" description="Helical" evidence="2">
    <location>
        <begin position="499"/>
        <end position="524"/>
    </location>
</feature>
<name>A0A7J6LZU9_PERCH</name>
<dbReference type="InterPro" id="IPR002110">
    <property type="entry name" value="Ankyrin_rpt"/>
</dbReference>
<comment type="caution">
    <text evidence="3">The sequence shown here is derived from an EMBL/GenBank/DDBJ whole genome shotgun (WGS) entry which is preliminary data.</text>
</comment>
<organism evidence="3 4">
    <name type="scientific">Perkinsus chesapeaki</name>
    <name type="common">Clam parasite</name>
    <name type="synonym">Perkinsus andrewsi</name>
    <dbReference type="NCBI Taxonomy" id="330153"/>
    <lineage>
        <taxon>Eukaryota</taxon>
        <taxon>Sar</taxon>
        <taxon>Alveolata</taxon>
        <taxon>Perkinsozoa</taxon>
        <taxon>Perkinsea</taxon>
        <taxon>Perkinsida</taxon>
        <taxon>Perkinsidae</taxon>
        <taxon>Perkinsus</taxon>
    </lineage>
</organism>
<dbReference type="AlphaFoldDB" id="A0A7J6LZU9"/>
<accession>A0A7J6LZU9</accession>
<feature type="transmembrane region" description="Helical" evidence="2">
    <location>
        <begin position="712"/>
        <end position="731"/>
    </location>
</feature>
<dbReference type="Proteomes" id="UP000591131">
    <property type="component" value="Unassembled WGS sequence"/>
</dbReference>
<feature type="transmembrane region" description="Helical" evidence="2">
    <location>
        <begin position="245"/>
        <end position="267"/>
    </location>
</feature>
<evidence type="ECO:0000256" key="1">
    <source>
        <dbReference type="PROSITE-ProRule" id="PRU00023"/>
    </source>
</evidence>
<dbReference type="PROSITE" id="PS50088">
    <property type="entry name" value="ANK_REPEAT"/>
    <property type="match status" value="1"/>
</dbReference>
<evidence type="ECO:0000313" key="3">
    <source>
        <dbReference type="EMBL" id="KAF4664490.1"/>
    </source>
</evidence>
<keyword evidence="2" id="KW-0472">Membrane</keyword>
<dbReference type="PROSITE" id="PS50297">
    <property type="entry name" value="ANK_REP_REGION"/>
    <property type="match status" value="1"/>
</dbReference>
<dbReference type="InterPro" id="IPR036770">
    <property type="entry name" value="Ankyrin_rpt-contain_sf"/>
</dbReference>
<feature type="repeat" description="ANK" evidence="1">
    <location>
        <begin position="73"/>
        <end position="94"/>
    </location>
</feature>
<dbReference type="OrthoDB" id="9995210at2759"/>
<evidence type="ECO:0000256" key="2">
    <source>
        <dbReference type="SAM" id="Phobius"/>
    </source>
</evidence>
<dbReference type="Gene3D" id="1.25.40.20">
    <property type="entry name" value="Ankyrin repeat-containing domain"/>
    <property type="match status" value="1"/>
</dbReference>
<gene>
    <name evidence="3" type="ORF">FOL47_005101</name>
</gene>
<dbReference type="SUPFAM" id="SSF48403">
    <property type="entry name" value="Ankyrin repeat"/>
    <property type="match status" value="1"/>
</dbReference>
<feature type="transmembrane region" description="Helical" evidence="2">
    <location>
        <begin position="558"/>
        <end position="582"/>
    </location>
</feature>